<dbReference type="InterPro" id="IPR029063">
    <property type="entry name" value="SAM-dependent_MTases_sf"/>
</dbReference>
<dbReference type="AlphaFoldDB" id="A0A1G9V460"/>
<dbReference type="SUPFAM" id="SSF53335">
    <property type="entry name" value="S-adenosyl-L-methionine-dependent methyltransferases"/>
    <property type="match status" value="1"/>
</dbReference>
<keyword evidence="2" id="KW-0808">Transferase</keyword>
<protein>
    <submittedName>
        <fullName evidence="2">Methyltransferase domain-containing protein</fullName>
    </submittedName>
</protein>
<feature type="domain" description="Methyltransferase" evidence="1">
    <location>
        <begin position="44"/>
        <end position="158"/>
    </location>
</feature>
<evidence type="ECO:0000313" key="2">
    <source>
        <dbReference type="EMBL" id="SDM66900.1"/>
    </source>
</evidence>
<dbReference type="EMBL" id="FNHF01000004">
    <property type="protein sequence ID" value="SDM66900.1"/>
    <property type="molecule type" value="Genomic_DNA"/>
</dbReference>
<dbReference type="PANTHER" id="PTHR43591:SF24">
    <property type="entry name" value="2-METHOXY-6-POLYPRENYL-1,4-BENZOQUINOL METHYLASE, MITOCHONDRIAL"/>
    <property type="match status" value="1"/>
</dbReference>
<dbReference type="STRING" id="482461.SAMN05216244_3122"/>
<sequence length="195" mass="22048">MEKHKHGERMKKERLARKIEFLENPHKRGDIPPDQLLSMIPVKQGNTFLDLGAGTGYLTIPAAKTSGGPVYALDVDPDMLEVIQSKAKKHNLMNVRTLNGRIDDIPLPGDSVDIAIASLVLHEIDPLSKSLQQIRQVLKPEGYFVCVELEKREEDNNHHPRIAAEDMEQEMVKEGFRVVKKLKPTDKVYILLAQK</sequence>
<dbReference type="RefSeq" id="WP_074600202.1">
    <property type="nucleotide sequence ID" value="NZ_FNHF01000004.1"/>
</dbReference>
<evidence type="ECO:0000259" key="1">
    <source>
        <dbReference type="Pfam" id="PF13847"/>
    </source>
</evidence>
<dbReference type="PANTHER" id="PTHR43591">
    <property type="entry name" value="METHYLTRANSFERASE"/>
    <property type="match status" value="1"/>
</dbReference>
<dbReference type="Pfam" id="PF13847">
    <property type="entry name" value="Methyltransf_31"/>
    <property type="match status" value="1"/>
</dbReference>
<keyword evidence="2" id="KW-0489">Methyltransferase</keyword>
<dbReference type="GO" id="GO:0032259">
    <property type="term" value="P:methylation"/>
    <property type="evidence" value="ECO:0007669"/>
    <property type="project" value="UniProtKB-KW"/>
</dbReference>
<keyword evidence="3" id="KW-1185">Reference proteome</keyword>
<name>A0A1G9V460_9BACI</name>
<accession>A0A1G9V460</accession>
<dbReference type="InterPro" id="IPR025714">
    <property type="entry name" value="Methyltranfer_dom"/>
</dbReference>
<dbReference type="Gene3D" id="3.40.50.150">
    <property type="entry name" value="Vaccinia Virus protein VP39"/>
    <property type="match status" value="1"/>
</dbReference>
<dbReference type="CDD" id="cd02440">
    <property type="entry name" value="AdoMet_MTases"/>
    <property type="match status" value="1"/>
</dbReference>
<evidence type="ECO:0000313" key="3">
    <source>
        <dbReference type="Proteomes" id="UP000182347"/>
    </source>
</evidence>
<dbReference type="GO" id="GO:0008168">
    <property type="term" value="F:methyltransferase activity"/>
    <property type="evidence" value="ECO:0007669"/>
    <property type="project" value="UniProtKB-KW"/>
</dbReference>
<proteinExistence type="predicted"/>
<gene>
    <name evidence="2" type="ORF">SAMN05216244_3122</name>
</gene>
<organism evidence="2 3">
    <name type="scientific">Sediminibacillus halophilus</name>
    <dbReference type="NCBI Taxonomy" id="482461"/>
    <lineage>
        <taxon>Bacteria</taxon>
        <taxon>Bacillati</taxon>
        <taxon>Bacillota</taxon>
        <taxon>Bacilli</taxon>
        <taxon>Bacillales</taxon>
        <taxon>Bacillaceae</taxon>
        <taxon>Sediminibacillus</taxon>
    </lineage>
</organism>
<dbReference type="Proteomes" id="UP000182347">
    <property type="component" value="Unassembled WGS sequence"/>
</dbReference>
<reference evidence="3" key="1">
    <citation type="submission" date="2016-10" db="EMBL/GenBank/DDBJ databases">
        <authorList>
            <person name="Varghese N."/>
            <person name="Submissions S."/>
        </authorList>
    </citation>
    <scope>NUCLEOTIDE SEQUENCE [LARGE SCALE GENOMIC DNA]</scope>
    <source>
        <strain evidence="3">CGMCC 1.6199</strain>
    </source>
</reference>